<dbReference type="EMBL" id="JAGSYN010000047">
    <property type="protein sequence ID" value="KAG7665748.1"/>
    <property type="molecule type" value="Genomic_DNA"/>
</dbReference>
<evidence type="ECO:0000259" key="5">
    <source>
        <dbReference type="Pfam" id="PF03167"/>
    </source>
</evidence>
<protein>
    <submittedName>
        <fullName evidence="6">Thp1</fullName>
    </submittedName>
</protein>
<feature type="domain" description="Uracil-DNA glycosylase-like" evidence="5">
    <location>
        <begin position="66"/>
        <end position="269"/>
    </location>
</feature>
<evidence type="ECO:0000313" key="6">
    <source>
        <dbReference type="EMBL" id="KAG7665748.1"/>
    </source>
</evidence>
<dbReference type="Proteomes" id="UP000694255">
    <property type="component" value="Unassembled WGS sequence"/>
</dbReference>
<dbReference type="InterPro" id="IPR015637">
    <property type="entry name" value="MUG/TDG"/>
</dbReference>
<comment type="caution">
    <text evidence="6">The sequence shown here is derived from an EMBL/GenBank/DDBJ whole genome shotgun (WGS) entry which is preliminary data.</text>
</comment>
<dbReference type="PANTHER" id="PTHR12159">
    <property type="entry name" value="G/T AND G/U MISMATCH-SPECIFIC DNA GLYCOSYLASE"/>
    <property type="match status" value="1"/>
</dbReference>
<dbReference type="InterPro" id="IPR005122">
    <property type="entry name" value="Uracil-DNA_glycosylase-like"/>
</dbReference>
<evidence type="ECO:0000256" key="1">
    <source>
        <dbReference type="ARBA" id="ARBA00022763"/>
    </source>
</evidence>
<evidence type="ECO:0000256" key="4">
    <source>
        <dbReference type="SAM" id="MobiDB-lite"/>
    </source>
</evidence>
<keyword evidence="3" id="KW-0234">DNA repair</keyword>
<dbReference type="Pfam" id="PF03167">
    <property type="entry name" value="UDG"/>
    <property type="match status" value="1"/>
</dbReference>
<dbReference type="GO" id="GO:0004844">
    <property type="term" value="F:uracil DNA N-glycosylase activity"/>
    <property type="evidence" value="ECO:0007669"/>
    <property type="project" value="TreeGrafter"/>
</dbReference>
<reference evidence="6 7" key="1">
    <citation type="journal article" date="2021" name="DNA Res.">
        <title>Genome analysis of Candida subhashii reveals its hybrid nature and dual mitochondrial genome conformations.</title>
        <authorList>
            <person name="Mixao V."/>
            <person name="Hegedusova E."/>
            <person name="Saus E."/>
            <person name="Pryszcz L.P."/>
            <person name="Cillingova A."/>
            <person name="Nosek J."/>
            <person name="Gabaldon T."/>
        </authorList>
    </citation>
    <scope>NUCLEOTIDE SEQUENCE [LARGE SCALE GENOMIC DNA]</scope>
    <source>
        <strain evidence="6 7">CBS 10753</strain>
    </source>
</reference>
<dbReference type="PANTHER" id="PTHR12159:SF9">
    <property type="entry name" value="G_T MISMATCH-SPECIFIC THYMINE DNA GLYCOSYLASE"/>
    <property type="match status" value="1"/>
</dbReference>
<sequence>MSNQRLKSLIQTFAYDEKEKPSTSNSTISHPRISKPKPKPKPKPTTNSTTGSSNIKLPNLNPSLSSNLHIIFVGFNPGIQSSIQQHHYAHHSNLFWKLFNQSQLLQKICDTHQIPTSSDDKYLHTLLQKGSSHLDDWGLIKYGIGFTDLVLRCTKRAEELSMVEKLENVPRLLQEFKSSKVENVVIVGKGIWEMIVKYIAQEIKVKLKLNKVNFIWGKVEVGNDEIYNSAIEWLNEKLERRTIVWVFPSTSGLVGSMSYANKLQLWNNLVDHIS</sequence>
<dbReference type="OrthoDB" id="565731at2759"/>
<dbReference type="RefSeq" id="XP_049265980.1">
    <property type="nucleotide sequence ID" value="XM_049410478.1"/>
</dbReference>
<dbReference type="GeneID" id="73467569"/>
<gene>
    <name evidence="6" type="ORF">J8A68_000768</name>
</gene>
<organism evidence="6 7">
    <name type="scientific">[Candida] subhashii</name>
    <dbReference type="NCBI Taxonomy" id="561895"/>
    <lineage>
        <taxon>Eukaryota</taxon>
        <taxon>Fungi</taxon>
        <taxon>Dikarya</taxon>
        <taxon>Ascomycota</taxon>
        <taxon>Saccharomycotina</taxon>
        <taxon>Pichiomycetes</taxon>
        <taxon>Debaryomycetaceae</taxon>
        <taxon>Spathaspora</taxon>
    </lineage>
</organism>
<dbReference type="GO" id="GO:0008263">
    <property type="term" value="F:pyrimidine-specific mismatch base pair DNA N-glycosylase activity"/>
    <property type="evidence" value="ECO:0007669"/>
    <property type="project" value="TreeGrafter"/>
</dbReference>
<keyword evidence="1" id="KW-0227">DNA damage</keyword>
<evidence type="ECO:0000313" key="7">
    <source>
        <dbReference type="Proteomes" id="UP000694255"/>
    </source>
</evidence>
<keyword evidence="7" id="KW-1185">Reference proteome</keyword>
<accession>A0A8J5UL62</accession>
<keyword evidence="2" id="KW-0378">Hydrolase</keyword>
<proteinExistence type="predicted"/>
<dbReference type="CDD" id="cd10028">
    <property type="entry name" value="UDG-F2_TDG_MUG"/>
    <property type="match status" value="1"/>
</dbReference>
<dbReference type="AlphaFoldDB" id="A0A8J5UL62"/>
<feature type="compositionally biased region" description="Basic residues" evidence="4">
    <location>
        <begin position="32"/>
        <end position="42"/>
    </location>
</feature>
<feature type="compositionally biased region" description="Polar residues" evidence="4">
    <location>
        <begin position="1"/>
        <end position="11"/>
    </location>
</feature>
<feature type="region of interest" description="Disordered" evidence="4">
    <location>
        <begin position="1"/>
        <end position="58"/>
    </location>
</feature>
<evidence type="ECO:0000256" key="2">
    <source>
        <dbReference type="ARBA" id="ARBA00022801"/>
    </source>
</evidence>
<dbReference type="GO" id="GO:0006285">
    <property type="term" value="P:base-excision repair, AP site formation"/>
    <property type="evidence" value="ECO:0007669"/>
    <property type="project" value="InterPro"/>
</dbReference>
<evidence type="ECO:0000256" key="3">
    <source>
        <dbReference type="ARBA" id="ARBA00023204"/>
    </source>
</evidence>
<name>A0A8J5UL62_9ASCO</name>